<name>A0A0B2JWK2_9FIRM</name>
<dbReference type="AlphaFoldDB" id="A0A0B2JWK2"/>
<organism evidence="1 2">
    <name type="scientific">Anaerovibrio lipolyticus</name>
    <dbReference type="NCBI Taxonomy" id="82374"/>
    <lineage>
        <taxon>Bacteria</taxon>
        <taxon>Bacillati</taxon>
        <taxon>Bacillota</taxon>
        <taxon>Negativicutes</taxon>
        <taxon>Selenomonadales</taxon>
        <taxon>Selenomonadaceae</taxon>
        <taxon>Anaerovibrio</taxon>
    </lineage>
</organism>
<evidence type="ECO:0008006" key="3">
    <source>
        <dbReference type="Google" id="ProtNLM"/>
    </source>
</evidence>
<keyword evidence="2" id="KW-1185">Reference proteome</keyword>
<dbReference type="Proteomes" id="UP000030993">
    <property type="component" value="Unassembled WGS sequence"/>
</dbReference>
<dbReference type="STRING" id="82374.NZ47_03265"/>
<proteinExistence type="predicted"/>
<reference evidence="1 2" key="1">
    <citation type="journal article" date="2013" name="PLoS ONE">
        <title>Identification and characterization of three novel lipases belonging to families II and V from Anaerovibrio lipolyticus 5ST.</title>
        <authorList>
            <person name="Prive F."/>
            <person name="Kaderbhai N.N."/>
            <person name="Girdwood S."/>
            <person name="Worgan H.J."/>
            <person name="Pinloche E."/>
            <person name="Scollan N.D."/>
            <person name="Huws S.A."/>
            <person name="Newbold C.J."/>
        </authorList>
    </citation>
    <scope>NUCLEOTIDE SEQUENCE [LARGE SCALE GENOMIC DNA]</scope>
    <source>
        <strain evidence="1 2">5S</strain>
    </source>
</reference>
<comment type="caution">
    <text evidence="1">The sequence shown here is derived from an EMBL/GenBank/DDBJ whole genome shotgun (WGS) entry which is preliminary data.</text>
</comment>
<sequence>MGTILVDREGYLDNSTLEMDCSMADIIRGAITVGKSCQDAQNISCIEKLFRISSILMTVQECEGASDSFFQASSIFNKLDPSEKGAMTYFLGMAITKLISERYFDVLWLMHVDVYHNSYRIESNAGGKPDFFGRIKTNCGQERWCIFESKGRTGGLDREAISRGKEQTQYLRTINGVIPCSRNVVQAYFKGKEQILRGYLVDPVDDNKGTDIKLGLKDLFESYYQPFYDLIELIGRENNKEQNGSLSYLDKLYDIVYIKPLGIYLGLAKNIIELLLKFDEKKLFEALKQHEEKALGIKKYLIENGKDRLVSIGNDGIFVAMKDE</sequence>
<gene>
    <name evidence="1" type="ORF">NZ47_03265</name>
</gene>
<protein>
    <recommendedName>
        <fullName evidence="3">Restriction endonuclease</fullName>
    </recommendedName>
</protein>
<dbReference type="RefSeq" id="WP_039206376.1">
    <property type="nucleotide sequence ID" value="NZ_JSCE01000065.1"/>
</dbReference>
<evidence type="ECO:0000313" key="2">
    <source>
        <dbReference type="Proteomes" id="UP000030993"/>
    </source>
</evidence>
<dbReference type="EMBL" id="JSCE01000065">
    <property type="protein sequence ID" value="KHM52695.1"/>
    <property type="molecule type" value="Genomic_DNA"/>
</dbReference>
<accession>A0A0B2JWK2</accession>
<evidence type="ECO:0000313" key="1">
    <source>
        <dbReference type="EMBL" id="KHM52695.1"/>
    </source>
</evidence>